<dbReference type="Proteomes" id="UP001412239">
    <property type="component" value="Unassembled WGS sequence"/>
</dbReference>
<evidence type="ECO:0000313" key="2">
    <source>
        <dbReference type="EMBL" id="CUS10779.1"/>
    </source>
</evidence>
<keyword evidence="3" id="KW-1185">Reference proteome</keyword>
<dbReference type="EMBL" id="LN891038">
    <property type="protein sequence ID" value="CUS10779.1"/>
    <property type="molecule type" value="Genomic_DNA"/>
</dbReference>
<feature type="region of interest" description="Disordered" evidence="1">
    <location>
        <begin position="299"/>
        <end position="335"/>
    </location>
</feature>
<feature type="compositionally biased region" description="Polar residues" evidence="1">
    <location>
        <begin position="44"/>
        <end position="55"/>
    </location>
</feature>
<protein>
    <submittedName>
        <fullName evidence="2">Uncharacterized protein</fullName>
    </submittedName>
</protein>
<gene>
    <name evidence="2" type="ORF">GSTUAT00005052001</name>
</gene>
<evidence type="ECO:0000313" key="3">
    <source>
        <dbReference type="Proteomes" id="UP001412239"/>
    </source>
</evidence>
<name>A0A292PTA0_9PEZI</name>
<evidence type="ECO:0000256" key="1">
    <source>
        <dbReference type="SAM" id="MobiDB-lite"/>
    </source>
</evidence>
<reference evidence="2" key="1">
    <citation type="submission" date="2015-10" db="EMBL/GenBank/DDBJ databases">
        <authorList>
            <person name="Regsiter A."/>
            <person name="william w."/>
        </authorList>
    </citation>
    <scope>NUCLEOTIDE SEQUENCE</scope>
    <source>
        <strain evidence="2">Montdore</strain>
    </source>
</reference>
<feature type="region of interest" description="Disordered" evidence="1">
    <location>
        <begin position="29"/>
        <end position="60"/>
    </location>
</feature>
<proteinExistence type="predicted"/>
<accession>A0A292PTA0</accession>
<sequence length="348" mass="39244">MFRLATKRAFGPVSICRCYPNAYYASRATGTTPKKSNNPKHKTTCSGAPTGGDTTSTEKKRTTNSKYWTAYSRVSMLDAEKRLRLIFREFERSTISTSQMLAQVKSDIKGLQDDQLQQAKEEVFNNMVGFIEVEGYPTELDEDFKVANINDLVLLTIFPILLAFRRETGYQLELLREKEIIFTDSETGGYEEFVGMDFIGIGNRRLVFVVEAMRSSIGQAKKQCLLALKDMGESNGGGPVYGFVTTGEQWQMIRYDRGVFTQTSRFQVLLDGMEHKKEQWMREASIIVDCIHEVFRSGGSLAPSPLPEPGSTAMETDEKKAEERREDAKPRSEQAKAIVATTTLEDIH</sequence>
<dbReference type="AlphaFoldDB" id="A0A292PTA0"/>
<feature type="compositionally biased region" description="Basic and acidic residues" evidence="1">
    <location>
        <begin position="316"/>
        <end position="334"/>
    </location>
</feature>
<organism evidence="2 3">
    <name type="scientific">Tuber aestivum</name>
    <name type="common">summer truffle</name>
    <dbReference type="NCBI Taxonomy" id="59557"/>
    <lineage>
        <taxon>Eukaryota</taxon>
        <taxon>Fungi</taxon>
        <taxon>Dikarya</taxon>
        <taxon>Ascomycota</taxon>
        <taxon>Pezizomycotina</taxon>
        <taxon>Pezizomycetes</taxon>
        <taxon>Pezizales</taxon>
        <taxon>Tuberaceae</taxon>
        <taxon>Tuber</taxon>
    </lineage>
</organism>